<dbReference type="EMBL" id="GBRH01246804">
    <property type="protein sequence ID" value="JAD51091.1"/>
    <property type="molecule type" value="Transcribed_RNA"/>
</dbReference>
<proteinExistence type="predicted"/>
<reference evidence="1" key="2">
    <citation type="journal article" date="2015" name="Data Brief">
        <title>Shoot transcriptome of the giant reed, Arundo donax.</title>
        <authorList>
            <person name="Barrero R.A."/>
            <person name="Guerrero F.D."/>
            <person name="Moolhuijzen P."/>
            <person name="Goolsby J.A."/>
            <person name="Tidwell J."/>
            <person name="Bellgard S.E."/>
            <person name="Bellgard M.I."/>
        </authorList>
    </citation>
    <scope>NUCLEOTIDE SEQUENCE</scope>
    <source>
        <tissue evidence="1">Shoot tissue taken approximately 20 cm above the soil surface</tissue>
    </source>
</reference>
<protein>
    <submittedName>
        <fullName evidence="1">Uncharacterized protein</fullName>
    </submittedName>
</protein>
<dbReference type="AlphaFoldDB" id="A0A0A9AIZ3"/>
<organism evidence="1">
    <name type="scientific">Arundo donax</name>
    <name type="common">Giant reed</name>
    <name type="synonym">Donax arundinaceus</name>
    <dbReference type="NCBI Taxonomy" id="35708"/>
    <lineage>
        <taxon>Eukaryota</taxon>
        <taxon>Viridiplantae</taxon>
        <taxon>Streptophyta</taxon>
        <taxon>Embryophyta</taxon>
        <taxon>Tracheophyta</taxon>
        <taxon>Spermatophyta</taxon>
        <taxon>Magnoliopsida</taxon>
        <taxon>Liliopsida</taxon>
        <taxon>Poales</taxon>
        <taxon>Poaceae</taxon>
        <taxon>PACMAD clade</taxon>
        <taxon>Arundinoideae</taxon>
        <taxon>Arundineae</taxon>
        <taxon>Arundo</taxon>
    </lineage>
</organism>
<sequence length="31" mass="3508">MLQRNRTEAKVIVAKCYNTELVTNNNIGNIS</sequence>
<reference evidence="1" key="1">
    <citation type="submission" date="2014-09" db="EMBL/GenBank/DDBJ databases">
        <authorList>
            <person name="Magalhaes I.L.F."/>
            <person name="Oliveira U."/>
            <person name="Santos F.R."/>
            <person name="Vidigal T.H.D.A."/>
            <person name="Brescovit A.D."/>
            <person name="Santos A.J."/>
        </authorList>
    </citation>
    <scope>NUCLEOTIDE SEQUENCE</scope>
    <source>
        <tissue evidence="1">Shoot tissue taken approximately 20 cm above the soil surface</tissue>
    </source>
</reference>
<accession>A0A0A9AIZ3</accession>
<name>A0A0A9AIZ3_ARUDO</name>
<evidence type="ECO:0000313" key="1">
    <source>
        <dbReference type="EMBL" id="JAD51091.1"/>
    </source>
</evidence>